<feature type="region of interest" description="Disordered" evidence="1">
    <location>
        <begin position="176"/>
        <end position="215"/>
    </location>
</feature>
<feature type="compositionally biased region" description="Basic residues" evidence="1">
    <location>
        <begin position="185"/>
        <end position="194"/>
    </location>
</feature>
<evidence type="ECO:0000256" key="1">
    <source>
        <dbReference type="SAM" id="MobiDB-lite"/>
    </source>
</evidence>
<feature type="region of interest" description="Disordered" evidence="1">
    <location>
        <begin position="275"/>
        <end position="307"/>
    </location>
</feature>
<dbReference type="EMBL" id="JAACJK010000170">
    <property type="protein sequence ID" value="KAF5320307.1"/>
    <property type="molecule type" value="Genomic_DNA"/>
</dbReference>
<feature type="compositionally biased region" description="Polar residues" evidence="1">
    <location>
        <begin position="62"/>
        <end position="71"/>
    </location>
</feature>
<dbReference type="AlphaFoldDB" id="A0A8H5F1P8"/>
<protein>
    <submittedName>
        <fullName evidence="2">Uncharacterized protein</fullName>
    </submittedName>
</protein>
<reference evidence="2 3" key="1">
    <citation type="journal article" date="2020" name="ISME J.">
        <title>Uncovering the hidden diversity of litter-decomposition mechanisms in mushroom-forming fungi.</title>
        <authorList>
            <person name="Floudas D."/>
            <person name="Bentzer J."/>
            <person name="Ahren D."/>
            <person name="Johansson T."/>
            <person name="Persson P."/>
            <person name="Tunlid A."/>
        </authorList>
    </citation>
    <scope>NUCLEOTIDE SEQUENCE [LARGE SCALE GENOMIC DNA]</scope>
    <source>
        <strain evidence="2 3">CBS 175.51</strain>
    </source>
</reference>
<dbReference type="Proteomes" id="UP000541558">
    <property type="component" value="Unassembled WGS sequence"/>
</dbReference>
<organism evidence="2 3">
    <name type="scientific">Ephemerocybe angulata</name>
    <dbReference type="NCBI Taxonomy" id="980116"/>
    <lineage>
        <taxon>Eukaryota</taxon>
        <taxon>Fungi</taxon>
        <taxon>Dikarya</taxon>
        <taxon>Basidiomycota</taxon>
        <taxon>Agaricomycotina</taxon>
        <taxon>Agaricomycetes</taxon>
        <taxon>Agaricomycetidae</taxon>
        <taxon>Agaricales</taxon>
        <taxon>Agaricineae</taxon>
        <taxon>Psathyrellaceae</taxon>
        <taxon>Ephemerocybe</taxon>
    </lineage>
</organism>
<proteinExistence type="predicted"/>
<accession>A0A8H5F1P8</accession>
<sequence length="307" mass="34255">MANRPITEPGRKEYDAHAAFNTKSRPTAHGYVKRDCERGRTHFTRVSRQHESESTEPPDATRTISTTNANKSAPHDSCVKRDCEIWLQQTRVHGNRRLRRSKLGNDSVGRDGLRDEMGRPVVRPRRRLLSSDAVLPSAAARGKFKYAAKPVRRQDDFSTTSRCVERVARVPLAVADKSTTIPHGNRSHGRRHHQSALTGHAQSARAPQIRGAQLTPARRDWRLAREMGDCHTKASPLHFPAYHDVKACDRIRRGGGAATENGYGILNLAVQAPPLSLRRPPQHSTSTTRHGVRPSEPRSGRAGIRMD</sequence>
<feature type="compositionally biased region" description="Basic and acidic residues" evidence="1">
    <location>
        <begin position="293"/>
        <end position="307"/>
    </location>
</feature>
<keyword evidence="3" id="KW-1185">Reference proteome</keyword>
<feature type="region of interest" description="Disordered" evidence="1">
    <location>
        <begin position="1"/>
        <end position="75"/>
    </location>
</feature>
<comment type="caution">
    <text evidence="2">The sequence shown here is derived from an EMBL/GenBank/DDBJ whole genome shotgun (WGS) entry which is preliminary data.</text>
</comment>
<evidence type="ECO:0000313" key="2">
    <source>
        <dbReference type="EMBL" id="KAF5320307.1"/>
    </source>
</evidence>
<name>A0A8H5F1P8_9AGAR</name>
<gene>
    <name evidence="2" type="ORF">D9611_011394</name>
</gene>
<evidence type="ECO:0000313" key="3">
    <source>
        <dbReference type="Proteomes" id="UP000541558"/>
    </source>
</evidence>